<reference evidence="3 4" key="1">
    <citation type="submission" date="2013-07" db="EMBL/GenBank/DDBJ databases">
        <authorList>
            <person name="Stoco P.H."/>
            <person name="Wagner G."/>
            <person name="Gerber A."/>
            <person name="Zaha A."/>
            <person name="Thompson C."/>
            <person name="Bartholomeu D.C."/>
            <person name="Luckemeyer D.D."/>
            <person name="Bahia D."/>
            <person name="Loreto E."/>
            <person name="Prestes E.B."/>
            <person name="Lima F.M."/>
            <person name="Rodrigues-Luiz G."/>
            <person name="Vallejo G.A."/>
            <person name="Filho J.F."/>
            <person name="Monteiro K.M."/>
            <person name="Tyler K.M."/>
            <person name="de Almeida L.G."/>
            <person name="Ortiz M.F."/>
            <person name="Siervo M.A."/>
            <person name="de Moraes M.H."/>
            <person name="Cunha O.L."/>
            <person name="Mendonca-Neto R."/>
            <person name="Silva R."/>
            <person name="Teixeira S.M."/>
            <person name="Murta S.M."/>
            <person name="Sincero T.C."/>
            <person name="Mendes T.A."/>
            <person name="Urmenyi T.P."/>
            <person name="Silva V.G."/>
            <person name="da Rocha W.D."/>
            <person name="Andersson B."/>
            <person name="Romanha A.J."/>
            <person name="Steindel M."/>
            <person name="de Vasconcelos A.T."/>
            <person name="Grisard E.C."/>
        </authorList>
    </citation>
    <scope>NUCLEOTIDE SEQUENCE [LARGE SCALE GENOMIC DNA]</scope>
    <source>
        <strain evidence="3 4">SC58</strain>
    </source>
</reference>
<proteinExistence type="predicted"/>
<evidence type="ECO:0000259" key="2">
    <source>
        <dbReference type="Pfam" id="PF07035"/>
    </source>
</evidence>
<accession>A0A061J9D9</accession>
<dbReference type="AlphaFoldDB" id="A0A061J9D9"/>
<evidence type="ECO:0000256" key="1">
    <source>
        <dbReference type="SAM" id="MobiDB-lite"/>
    </source>
</evidence>
<dbReference type="InterPro" id="IPR009755">
    <property type="entry name" value="RMC1_C"/>
</dbReference>
<dbReference type="GO" id="GO:0035658">
    <property type="term" value="C:Mon1-Ccz1 complex"/>
    <property type="evidence" value="ECO:0007669"/>
    <property type="project" value="InterPro"/>
</dbReference>
<dbReference type="InterPro" id="IPR040371">
    <property type="entry name" value="RMC1"/>
</dbReference>
<feature type="region of interest" description="Disordered" evidence="1">
    <location>
        <begin position="346"/>
        <end position="374"/>
    </location>
</feature>
<feature type="domain" description="Mic1" evidence="2">
    <location>
        <begin position="891"/>
        <end position="995"/>
    </location>
</feature>
<dbReference type="Pfam" id="PF07035">
    <property type="entry name" value="RMC1_C"/>
    <property type="match status" value="1"/>
</dbReference>
<evidence type="ECO:0000313" key="3">
    <source>
        <dbReference type="EMBL" id="ESL09907.1"/>
    </source>
</evidence>
<dbReference type="GO" id="GO:0010506">
    <property type="term" value="P:regulation of autophagy"/>
    <property type="evidence" value="ECO:0007669"/>
    <property type="project" value="InterPro"/>
</dbReference>
<keyword evidence="4" id="KW-1185">Reference proteome</keyword>
<dbReference type="VEuPathDB" id="TriTrypDB:TRSC58_02367"/>
<dbReference type="PANTHER" id="PTHR12897">
    <property type="entry name" value="COLON CANCER-ASSOCIATED PROTEIN MIC1"/>
    <property type="match status" value="1"/>
</dbReference>
<feature type="compositionally biased region" description="Polar residues" evidence="1">
    <location>
        <begin position="223"/>
        <end position="233"/>
    </location>
</feature>
<dbReference type="GO" id="GO:0031902">
    <property type="term" value="C:late endosome membrane"/>
    <property type="evidence" value="ECO:0007669"/>
    <property type="project" value="TreeGrafter"/>
</dbReference>
<name>A0A061J9D9_TRYRA</name>
<dbReference type="EMBL" id="AUPL01002367">
    <property type="protein sequence ID" value="ESL09907.1"/>
    <property type="molecule type" value="Genomic_DNA"/>
</dbReference>
<protein>
    <recommendedName>
        <fullName evidence="2">Mic1 domain-containing protein</fullName>
    </recommendedName>
</protein>
<gene>
    <name evidence="3" type="ORF">TRSC58_02367</name>
</gene>
<feature type="compositionally biased region" description="Basic and acidic residues" evidence="1">
    <location>
        <begin position="349"/>
        <end position="372"/>
    </location>
</feature>
<comment type="caution">
    <text evidence="3">The sequence shown here is derived from an EMBL/GenBank/DDBJ whole genome shotgun (WGS) entry which is preliminary data.</text>
</comment>
<dbReference type="Proteomes" id="UP000031737">
    <property type="component" value="Unassembled WGS sequence"/>
</dbReference>
<feature type="region of interest" description="Disordered" evidence="1">
    <location>
        <begin position="223"/>
        <end position="249"/>
    </location>
</feature>
<sequence length="1025" mass="110186">MTDVSTVPPFVVFQRPVFRFRVPAASGSGCNGAMGVTRVYIDEVANDVVVFCMADQQVCFYQLRLREGKEGEDGVTQAASAAAAAAADDGDDGDDDDVAWMRHHPTLPADAVALMVKRGRGEDEPLSIRYAKRCPIPLHGRSSSSATPTQGGDGSRAYLVALSVDTRSILFVVCGGGTGALPLCAVASFQCAPKSLRFRDDFYPIQAYYWAEELHDARNSFCRSASPRDSPTAASPREQRGSQDGGSSGCPPVNFVSGASSSCRVLLCITTISLDVVAVEEALLPCGTDDTRGRQEQLCVLLRRFPTHTDYWHYCPPARTFLSINRLKPHVLKTFEVDEDGLRPLPKVRLPEADADRDGDRGRDTAGEEQRETVSPFVSPACMDKPTVQYPVGLLVLYRQLFLCSVSHQGGGATLFRYLSAENGSEEGFVPHALLRAEFPLNLRREPVALQVVDNLVVLHALRQGLSCAFDVVPGGEEQYLRRRFAGAAAEAVTADIASFTVATTATAAAASATRGSQYGTAAVSSQSIGGGNRGLCRRLSVEVERPALWITRLASGVHGGDGHSSASDSCCCGCSNNESGLPLWQPLLSATLMSHPPPCANSSTAVDSGELYSHTFVYGTLPLLLDRRRGSVHLVGVNPFAFAATMPHTLQRVRFYLRRRHCAGDAVQSLLHNMLSRQECLNCVAHALEAIATHHATQQLLQTAQEDNEKKKSRTSSWTRDPACLGVVFANLPHARDDVCFLGFTAALRQFLPAEDADGPLPRAPPWRSWGGVTLQDVLDTCTTLSTGVRAASGANDCPVVPVADVSLGQLVMQRAVFTPLVEVVLVPPPPAADHSDVRARPTGGNVEQTTTATTLSAAAAAAAAADDDEDARVSDEGCSSVGRVRFARYLFYALFEYASCVMRMGSVLLDGLQRLLLRLLQAAELDCGPLLHLLVPGIITDQVLTAMVLLSMGGAYRQLGIDMLLRLREDALVVQVLLTERRPLDAARYIYARRQLPQPTGEGLLDPRMMNDVLPVCLGGGAG</sequence>
<evidence type="ECO:0000313" key="4">
    <source>
        <dbReference type="Proteomes" id="UP000031737"/>
    </source>
</evidence>
<organism evidence="3 4">
    <name type="scientific">Trypanosoma rangeli SC58</name>
    <dbReference type="NCBI Taxonomy" id="429131"/>
    <lineage>
        <taxon>Eukaryota</taxon>
        <taxon>Discoba</taxon>
        <taxon>Euglenozoa</taxon>
        <taxon>Kinetoplastea</taxon>
        <taxon>Metakinetoplastina</taxon>
        <taxon>Trypanosomatida</taxon>
        <taxon>Trypanosomatidae</taxon>
        <taxon>Trypanosoma</taxon>
        <taxon>Herpetosoma</taxon>
    </lineage>
</organism>
<dbReference type="PANTHER" id="PTHR12897:SF4">
    <property type="entry name" value="REGULATOR OF MON1-CCZ1 COMPLEX"/>
    <property type="match status" value="1"/>
</dbReference>
<dbReference type="GO" id="GO:0005765">
    <property type="term" value="C:lysosomal membrane"/>
    <property type="evidence" value="ECO:0007669"/>
    <property type="project" value="TreeGrafter"/>
</dbReference>
<dbReference type="OrthoDB" id="247624at2759"/>